<dbReference type="InterPro" id="IPR020904">
    <property type="entry name" value="Sc_DH/Rdtase_CS"/>
</dbReference>
<evidence type="ECO:0000256" key="3">
    <source>
        <dbReference type="SAM" id="MobiDB-lite"/>
    </source>
</evidence>
<dbReference type="Pfam" id="PF13561">
    <property type="entry name" value="adh_short_C2"/>
    <property type="match status" value="1"/>
</dbReference>
<keyword evidence="5" id="KW-1185">Reference proteome</keyword>
<dbReference type="KEGG" id="wjo:FOL01_1917"/>
<dbReference type="InterPro" id="IPR036291">
    <property type="entry name" value="NAD(P)-bd_dom_sf"/>
</dbReference>
<name>A0A1L6RE29_9LACO</name>
<gene>
    <name evidence="4" type="ORF">FOL01_1917</name>
</gene>
<dbReference type="RefSeq" id="WP_075270499.1">
    <property type="nucleotide sequence ID" value="NZ_CP014332.1"/>
</dbReference>
<dbReference type="Proteomes" id="UP000185473">
    <property type="component" value="Chromosome"/>
</dbReference>
<protein>
    <submittedName>
        <fullName evidence="4">Putative oxidoreductase</fullName>
    </submittedName>
</protein>
<dbReference type="AlphaFoldDB" id="A0A1L6RE29"/>
<feature type="region of interest" description="Disordered" evidence="3">
    <location>
        <begin position="1"/>
        <end position="42"/>
    </location>
</feature>
<dbReference type="STRING" id="1631871.FOL01_1917"/>
<feature type="compositionally biased region" description="Polar residues" evidence="3">
    <location>
        <begin position="1"/>
        <end position="11"/>
    </location>
</feature>
<proteinExistence type="inferred from homology"/>
<dbReference type="OrthoDB" id="9805904at2"/>
<evidence type="ECO:0000256" key="1">
    <source>
        <dbReference type="ARBA" id="ARBA00006484"/>
    </source>
</evidence>
<keyword evidence="2" id="KW-0560">Oxidoreductase</keyword>
<dbReference type="SUPFAM" id="SSF51735">
    <property type="entry name" value="NAD(P)-binding Rossmann-fold domains"/>
    <property type="match status" value="1"/>
</dbReference>
<evidence type="ECO:0000313" key="4">
    <source>
        <dbReference type="EMBL" id="APS42776.1"/>
    </source>
</evidence>
<dbReference type="PANTHER" id="PTHR48107">
    <property type="entry name" value="NADPH-DEPENDENT ALDEHYDE REDUCTASE-LIKE PROTEIN, CHLOROPLASTIC-RELATED"/>
    <property type="match status" value="1"/>
</dbReference>
<dbReference type="GO" id="GO:0016614">
    <property type="term" value="F:oxidoreductase activity, acting on CH-OH group of donors"/>
    <property type="evidence" value="ECO:0007669"/>
    <property type="project" value="UniProtKB-ARBA"/>
</dbReference>
<dbReference type="PRINTS" id="PR00080">
    <property type="entry name" value="SDRFAMILY"/>
</dbReference>
<dbReference type="Gene3D" id="3.40.50.720">
    <property type="entry name" value="NAD(P)-binding Rossmann-like Domain"/>
    <property type="match status" value="1"/>
</dbReference>
<comment type="similarity">
    <text evidence="1">Belongs to the short-chain dehydrogenases/reductases (SDR) family.</text>
</comment>
<evidence type="ECO:0000313" key="5">
    <source>
        <dbReference type="Proteomes" id="UP000185473"/>
    </source>
</evidence>
<organism evidence="4 5">
    <name type="scientific">Weissella jogaejeotgali</name>
    <dbReference type="NCBI Taxonomy" id="1631871"/>
    <lineage>
        <taxon>Bacteria</taxon>
        <taxon>Bacillati</taxon>
        <taxon>Bacillota</taxon>
        <taxon>Bacilli</taxon>
        <taxon>Lactobacillales</taxon>
        <taxon>Lactobacillaceae</taxon>
        <taxon>Weissella</taxon>
    </lineage>
</organism>
<dbReference type="PANTHER" id="PTHR48107:SF16">
    <property type="entry name" value="NADPH-DEPENDENT ALDEHYDE REDUCTASE 1, CHLOROPLASTIC"/>
    <property type="match status" value="1"/>
</dbReference>
<dbReference type="PRINTS" id="PR00081">
    <property type="entry name" value="GDHRDH"/>
</dbReference>
<dbReference type="PROSITE" id="PS00061">
    <property type="entry name" value="ADH_SHORT"/>
    <property type="match status" value="1"/>
</dbReference>
<dbReference type="EMBL" id="CP014332">
    <property type="protein sequence ID" value="APS42776.1"/>
    <property type="molecule type" value="Genomic_DNA"/>
</dbReference>
<sequence length="289" mass="30950">MTKNVNETDVAQNEFPKQEQPEPGLQKKMTPVPDDGSTSYIGHGRLKNKKALITGGDSGIGRAVAIAYAHEGADVVLNYLPAEEEDAQDVKNIVTNLGRRIALVPGDLRQETFSQQLVAQAVSFFGDFDILVLVAGKQHAVFDIEDLSTDQLVDTYTTNVFSLVWLIKAALPHLNKAGSIITTSSVQAKKPLPYLVDYASTKAAIRNITESLAKQLAPRNIRVNCVAPGPIWTPFQIAGGQPQEKVPELGKNTAMGRPGQPAEVAGAYVYLASGDATYVTGETIHVAGG</sequence>
<dbReference type="InterPro" id="IPR002347">
    <property type="entry name" value="SDR_fam"/>
</dbReference>
<evidence type="ECO:0000256" key="2">
    <source>
        <dbReference type="ARBA" id="ARBA00023002"/>
    </source>
</evidence>
<dbReference type="FunFam" id="3.40.50.720:FF:000097">
    <property type="entry name" value="SDR family oxidoreductase"/>
    <property type="match status" value="1"/>
</dbReference>
<reference evidence="4 5" key="1">
    <citation type="submission" date="2016-02" db="EMBL/GenBank/DDBJ databases">
        <title>Complete Genome Sequence of Weissella jogaejeotgali FOL01.</title>
        <authorList>
            <person name="Lee J.-H."/>
            <person name="Ku H.-J."/>
        </authorList>
    </citation>
    <scope>NUCLEOTIDE SEQUENCE [LARGE SCALE GENOMIC DNA]</scope>
    <source>
        <strain evidence="4 5">FOL01</strain>
    </source>
</reference>
<accession>A0A1L6RE29</accession>